<keyword evidence="4" id="KW-1185">Reference proteome</keyword>
<keyword evidence="2" id="KW-0472">Membrane</keyword>
<protein>
    <recommendedName>
        <fullName evidence="5">DUF4191 family protein</fullName>
    </recommendedName>
</protein>
<organism evidence="3 4">
    <name type="scientific">Promicromonospora citrea</name>
    <dbReference type="NCBI Taxonomy" id="43677"/>
    <lineage>
        <taxon>Bacteria</taxon>
        <taxon>Bacillati</taxon>
        <taxon>Actinomycetota</taxon>
        <taxon>Actinomycetes</taxon>
        <taxon>Micrococcales</taxon>
        <taxon>Promicromonosporaceae</taxon>
        <taxon>Promicromonospora</taxon>
    </lineage>
</organism>
<evidence type="ECO:0000256" key="2">
    <source>
        <dbReference type="SAM" id="Phobius"/>
    </source>
</evidence>
<evidence type="ECO:0000313" key="4">
    <source>
        <dbReference type="Proteomes" id="UP000655589"/>
    </source>
</evidence>
<dbReference type="InterPro" id="IPR025445">
    <property type="entry name" value="DUF4191"/>
</dbReference>
<proteinExistence type="predicted"/>
<evidence type="ECO:0000313" key="3">
    <source>
        <dbReference type="EMBL" id="GGM37089.1"/>
    </source>
</evidence>
<dbReference type="AlphaFoldDB" id="A0A8H9L885"/>
<evidence type="ECO:0000256" key="1">
    <source>
        <dbReference type="SAM" id="MobiDB-lite"/>
    </source>
</evidence>
<dbReference type="EMBL" id="BMPT01000017">
    <property type="protein sequence ID" value="GGM37089.1"/>
    <property type="molecule type" value="Genomic_DNA"/>
</dbReference>
<evidence type="ECO:0008006" key="5">
    <source>
        <dbReference type="Google" id="ProtNLM"/>
    </source>
</evidence>
<reference evidence="3" key="1">
    <citation type="journal article" date="2014" name="Int. J. Syst. Evol. Microbiol.">
        <title>Complete genome sequence of Corynebacterium casei LMG S-19264T (=DSM 44701T), isolated from a smear-ripened cheese.</title>
        <authorList>
            <consortium name="US DOE Joint Genome Institute (JGI-PGF)"/>
            <person name="Walter F."/>
            <person name="Albersmeier A."/>
            <person name="Kalinowski J."/>
            <person name="Ruckert C."/>
        </authorList>
    </citation>
    <scope>NUCLEOTIDE SEQUENCE</scope>
    <source>
        <strain evidence="3">JCM 3051</strain>
    </source>
</reference>
<feature type="transmembrane region" description="Helical" evidence="2">
    <location>
        <begin position="72"/>
        <end position="91"/>
    </location>
</feature>
<keyword evidence="2" id="KW-0812">Transmembrane</keyword>
<sequence length="247" mass="26933">MTMARTSSGGDARNDAPAAKQKKPKKRRWYHQLWDVYQMTRKQNPLVTWWMLAAFVGVVAVALLIGVLTGPWIYALVIGVPFAVLAAMFILSRSAEKAAYTQIAGQPGAARAALGTVRGGWTFEDEPVAVDARNQDFVFRGVGRAGVVLVSEGPAHRVGRLLEQERKKVSRILSNVPVTVIQCGDGEGQVPLTKLARTVTRLKSTLTRAEVTEVSKRLKAIGGVKLPIPKGIDPTRARPDRKGMRGR</sequence>
<feature type="transmembrane region" description="Helical" evidence="2">
    <location>
        <begin position="46"/>
        <end position="66"/>
    </location>
</feature>
<keyword evidence="2" id="KW-1133">Transmembrane helix</keyword>
<reference evidence="3" key="2">
    <citation type="submission" date="2020-09" db="EMBL/GenBank/DDBJ databases">
        <authorList>
            <person name="Sun Q."/>
            <person name="Ohkuma M."/>
        </authorList>
    </citation>
    <scope>NUCLEOTIDE SEQUENCE</scope>
    <source>
        <strain evidence="3">JCM 3051</strain>
    </source>
</reference>
<comment type="caution">
    <text evidence="3">The sequence shown here is derived from an EMBL/GenBank/DDBJ whole genome shotgun (WGS) entry which is preliminary data.</text>
</comment>
<name>A0A8H9L885_9MICO</name>
<accession>A0A8H9L885</accession>
<dbReference type="Proteomes" id="UP000655589">
    <property type="component" value="Unassembled WGS sequence"/>
</dbReference>
<dbReference type="Pfam" id="PF13829">
    <property type="entry name" value="DUF4191"/>
    <property type="match status" value="1"/>
</dbReference>
<gene>
    <name evidence="3" type="ORF">GCM10010102_35690</name>
</gene>
<feature type="region of interest" description="Disordered" evidence="1">
    <location>
        <begin position="1"/>
        <end position="24"/>
    </location>
</feature>